<dbReference type="GeneID" id="108045212"/>
<proteinExistence type="predicted"/>
<dbReference type="Proteomes" id="UP001652680">
    <property type="component" value="Unassembled WGS sequence"/>
</dbReference>
<feature type="compositionally biased region" description="Basic and acidic residues" evidence="1">
    <location>
        <begin position="203"/>
        <end position="212"/>
    </location>
</feature>
<keyword evidence="3" id="KW-1185">Reference proteome</keyword>
<dbReference type="AlphaFoldDB" id="A0A6P4EPA5"/>
<feature type="compositionally biased region" description="Polar residues" evidence="1">
    <location>
        <begin position="42"/>
        <end position="61"/>
    </location>
</feature>
<dbReference type="RefSeq" id="XP_016979932.1">
    <property type="nucleotide sequence ID" value="XM_017124443.1"/>
</dbReference>
<evidence type="ECO:0000313" key="2">
    <source>
        <dbReference type="EnsemblMetazoa" id="XP_016979932.1"/>
    </source>
</evidence>
<feature type="compositionally biased region" description="Basic residues" evidence="1">
    <location>
        <begin position="189"/>
        <end position="199"/>
    </location>
</feature>
<accession>A0A6P4EPA5</accession>
<evidence type="ECO:0000313" key="4">
    <source>
        <dbReference type="RefSeq" id="XP_016979932.1"/>
    </source>
</evidence>
<reference evidence="4" key="2">
    <citation type="submission" date="2025-04" db="UniProtKB">
        <authorList>
            <consortium name="RefSeq"/>
        </authorList>
    </citation>
    <scope>IDENTIFICATION</scope>
</reference>
<dbReference type="OrthoDB" id="7873068at2759"/>
<sequence length="212" mass="23978">MTSSDKETPDITEEPPMPLAFELNEDSFFETAGEQPLVPPTESRTSTIIDQIESPTMNSDEVTPEIEEKSPRPSTSVSNEDDFETTEEIPPPAPVKLRRSKRIQKRKENREEQEATSSEVVAPRKRRKVMKPKSYQSDVNCVTCYNCGIVQSPFPPLTKFYQCAEVNGRLFRIRRLPSGDVLGSADRKKPLKRVKKTIKKSAPPKDKPAKDD</sequence>
<reference evidence="3" key="1">
    <citation type="journal article" date="2021" name="Elife">
        <title>Highly contiguous assemblies of 101 drosophilid genomes.</title>
        <authorList>
            <person name="Kim B.Y."/>
            <person name="Wang J.R."/>
            <person name="Miller D.E."/>
            <person name="Barmina O."/>
            <person name="Delaney E."/>
            <person name="Thompson A."/>
            <person name="Comeault A.A."/>
            <person name="Peede D."/>
            <person name="D'Agostino E.R."/>
            <person name="Pelaez J."/>
            <person name="Aguilar J.M."/>
            <person name="Haji D."/>
            <person name="Matsunaga T."/>
            <person name="Armstrong E.E."/>
            <person name="Zych M."/>
            <person name="Ogawa Y."/>
            <person name="Stamenkovic-Radak M."/>
            <person name="Jelic M."/>
            <person name="Veselinovic M.S."/>
            <person name="Tanaskovic M."/>
            <person name="Eric P."/>
            <person name="Gao J.J."/>
            <person name="Katoh T.K."/>
            <person name="Toda M.J."/>
            <person name="Watabe H."/>
            <person name="Watada M."/>
            <person name="Davis J.S."/>
            <person name="Moyle L.C."/>
            <person name="Manoli G."/>
            <person name="Bertolini E."/>
            <person name="Kostal V."/>
            <person name="Hawley R.S."/>
            <person name="Takahashi A."/>
            <person name="Jones C.D."/>
            <person name="Price D.K."/>
            <person name="Whiteman N."/>
            <person name="Kopp A."/>
            <person name="Matute D.R."/>
            <person name="Petrov D.A."/>
        </authorList>
    </citation>
    <scope>NUCLEOTIDE SEQUENCE [LARGE SCALE GENOMIC DNA]</scope>
</reference>
<feature type="region of interest" description="Disordered" evidence="1">
    <location>
        <begin position="180"/>
        <end position="212"/>
    </location>
</feature>
<name>A0A6P4EPA5_DRORH</name>
<reference evidence="2" key="3">
    <citation type="submission" date="2025-05" db="UniProtKB">
        <authorList>
            <consortium name="EnsemblMetazoa"/>
        </authorList>
    </citation>
    <scope>IDENTIFICATION</scope>
</reference>
<protein>
    <submittedName>
        <fullName evidence="4">Uncharacterized protein LOC108045212</fullName>
    </submittedName>
</protein>
<dbReference type="EnsemblMetazoa" id="XM_017124443.2">
    <property type="protein sequence ID" value="XP_016979932.1"/>
    <property type="gene ID" value="LOC108045212"/>
</dbReference>
<organism evidence="4">
    <name type="scientific">Drosophila rhopaloa</name>
    <name type="common">Fruit fly</name>
    <dbReference type="NCBI Taxonomy" id="1041015"/>
    <lineage>
        <taxon>Eukaryota</taxon>
        <taxon>Metazoa</taxon>
        <taxon>Ecdysozoa</taxon>
        <taxon>Arthropoda</taxon>
        <taxon>Hexapoda</taxon>
        <taxon>Insecta</taxon>
        <taxon>Pterygota</taxon>
        <taxon>Neoptera</taxon>
        <taxon>Endopterygota</taxon>
        <taxon>Diptera</taxon>
        <taxon>Brachycera</taxon>
        <taxon>Muscomorpha</taxon>
        <taxon>Ephydroidea</taxon>
        <taxon>Drosophilidae</taxon>
        <taxon>Drosophila</taxon>
        <taxon>Sophophora</taxon>
    </lineage>
</organism>
<evidence type="ECO:0000256" key="1">
    <source>
        <dbReference type="SAM" id="MobiDB-lite"/>
    </source>
</evidence>
<feature type="region of interest" description="Disordered" evidence="1">
    <location>
        <begin position="1"/>
        <end position="133"/>
    </location>
</feature>
<feature type="compositionally biased region" description="Basic residues" evidence="1">
    <location>
        <begin position="96"/>
        <end position="105"/>
    </location>
</feature>
<evidence type="ECO:0000313" key="3">
    <source>
        <dbReference type="Proteomes" id="UP001652680"/>
    </source>
</evidence>
<gene>
    <name evidence="4" type="primary">LOC108045212</name>
    <name evidence="2" type="synonym">108045212</name>
</gene>